<feature type="transmembrane region" description="Helical" evidence="19">
    <location>
        <begin position="54"/>
        <end position="73"/>
    </location>
</feature>
<dbReference type="STRING" id="282301.A0A267E3D8"/>
<feature type="binding site" evidence="15">
    <location>
        <position position="800"/>
    </location>
    <ligand>
        <name>L-glutamate</name>
        <dbReference type="ChEBI" id="CHEBI:29985"/>
    </ligand>
</feature>
<comment type="subcellular location">
    <subcellularLocation>
        <location evidence="14">Postsynaptic cell membrane</location>
        <topology evidence="14">Multi-pass membrane protein</topology>
    </subcellularLocation>
</comment>
<evidence type="ECO:0000259" key="20">
    <source>
        <dbReference type="SMART" id="SM00079"/>
    </source>
</evidence>
<evidence type="ECO:0000256" key="4">
    <source>
        <dbReference type="ARBA" id="ARBA00022729"/>
    </source>
</evidence>
<keyword evidence="11" id="KW-0628">Postsynaptic cell membrane</keyword>
<dbReference type="Proteomes" id="UP000215902">
    <property type="component" value="Unassembled WGS sequence"/>
</dbReference>
<dbReference type="SUPFAM" id="SSF53822">
    <property type="entry name" value="Periplasmic binding protein-like I"/>
    <property type="match status" value="1"/>
</dbReference>
<dbReference type="PANTHER" id="PTHR18966">
    <property type="entry name" value="IONOTROPIC GLUTAMATE RECEPTOR"/>
    <property type="match status" value="1"/>
</dbReference>
<dbReference type="Pfam" id="PF01094">
    <property type="entry name" value="ANF_receptor"/>
    <property type="match status" value="1"/>
</dbReference>
<dbReference type="InterPro" id="IPR001828">
    <property type="entry name" value="ANF_lig-bd_rcpt"/>
</dbReference>
<dbReference type="GO" id="GO:0038023">
    <property type="term" value="F:signaling receptor activity"/>
    <property type="evidence" value="ECO:0007669"/>
    <property type="project" value="InterPro"/>
</dbReference>
<feature type="binding site" evidence="15">
    <location>
        <position position="753"/>
    </location>
    <ligand>
        <name>L-glutamate</name>
        <dbReference type="ChEBI" id="CHEBI:29985"/>
    </ligand>
</feature>
<evidence type="ECO:0000256" key="10">
    <source>
        <dbReference type="ARBA" id="ARBA00023180"/>
    </source>
</evidence>
<dbReference type="Gene3D" id="1.10.287.70">
    <property type="match status" value="1"/>
</dbReference>
<feature type="site" description="Crucial to convey clamshell closure to channel opening" evidence="16">
    <location>
        <position position="731"/>
    </location>
</feature>
<evidence type="ECO:0000256" key="9">
    <source>
        <dbReference type="ARBA" id="ARBA00023170"/>
    </source>
</evidence>
<proteinExistence type="predicted"/>
<feature type="site" description="Interaction with the cone snail toxin Con-ikot-ikot" evidence="16">
    <location>
        <position position="758"/>
    </location>
</feature>
<evidence type="ECO:0000256" key="6">
    <source>
        <dbReference type="ARBA" id="ARBA00023018"/>
    </source>
</evidence>
<keyword evidence="6" id="KW-0770">Synapse</keyword>
<keyword evidence="1" id="KW-0813">Transport</keyword>
<dbReference type="EMBL" id="NIVC01002685">
    <property type="protein sequence ID" value="PAA55946.1"/>
    <property type="molecule type" value="Genomic_DNA"/>
</dbReference>
<evidence type="ECO:0000256" key="13">
    <source>
        <dbReference type="ARBA" id="ARBA00023303"/>
    </source>
</evidence>
<feature type="binding site" evidence="15">
    <location>
        <position position="586"/>
    </location>
    <ligand>
        <name>L-glutamate</name>
        <dbReference type="ChEBI" id="CHEBI:29985"/>
    </ligand>
</feature>
<evidence type="ECO:0000313" key="23">
    <source>
        <dbReference type="Proteomes" id="UP000215902"/>
    </source>
</evidence>
<keyword evidence="2" id="KW-1003">Cell membrane</keyword>
<feature type="domain" description="Ionotropic glutamate receptor L-glutamate and glycine-binding" evidence="21">
    <location>
        <begin position="498"/>
        <end position="570"/>
    </location>
</feature>
<keyword evidence="7" id="KW-0406">Ion transport</keyword>
<dbReference type="FunFam" id="3.40.190.10:FF:000399">
    <property type="entry name" value="Predicted protein"/>
    <property type="match status" value="1"/>
</dbReference>
<feature type="transmembrane region" description="Helical" evidence="19">
    <location>
        <begin position="702"/>
        <end position="724"/>
    </location>
</feature>
<evidence type="ECO:0000256" key="15">
    <source>
        <dbReference type="PIRSR" id="PIRSR601508-1"/>
    </source>
</evidence>
<keyword evidence="17" id="KW-1015">Disulfide bond</keyword>
<accession>A0A267E3D8</accession>
<feature type="binding site" evidence="15">
    <location>
        <position position="581"/>
    </location>
    <ligand>
        <name>L-glutamate</name>
        <dbReference type="ChEBI" id="CHEBI:29985"/>
    </ligand>
</feature>
<evidence type="ECO:0000256" key="19">
    <source>
        <dbReference type="SAM" id="Phobius"/>
    </source>
</evidence>
<evidence type="ECO:0000256" key="12">
    <source>
        <dbReference type="ARBA" id="ARBA00023286"/>
    </source>
</evidence>
<dbReference type="OrthoDB" id="5984008at2759"/>
<gene>
    <name evidence="22" type="ORF">BOX15_Mlig010211g3</name>
</gene>
<evidence type="ECO:0000256" key="5">
    <source>
        <dbReference type="ARBA" id="ARBA00022989"/>
    </source>
</evidence>
<feature type="compositionally biased region" description="Pro residues" evidence="18">
    <location>
        <begin position="1034"/>
        <end position="1043"/>
    </location>
</feature>
<evidence type="ECO:0000256" key="3">
    <source>
        <dbReference type="ARBA" id="ARBA00022692"/>
    </source>
</evidence>
<feature type="region of interest" description="Disordered" evidence="18">
    <location>
        <begin position="950"/>
        <end position="1086"/>
    </location>
</feature>
<evidence type="ECO:0000256" key="8">
    <source>
        <dbReference type="ARBA" id="ARBA00023136"/>
    </source>
</evidence>
<feature type="site" description="Interaction with the cone snail toxin Con-ikot-ikot" evidence="16">
    <location>
        <position position="846"/>
    </location>
</feature>
<dbReference type="Pfam" id="PF00060">
    <property type="entry name" value="Lig_chan"/>
    <property type="match status" value="1"/>
</dbReference>
<dbReference type="InterPro" id="IPR028082">
    <property type="entry name" value="Peripla_BP_I"/>
</dbReference>
<keyword evidence="9" id="KW-0675">Receptor</keyword>
<feature type="transmembrane region" description="Helical" evidence="19">
    <location>
        <begin position="626"/>
        <end position="645"/>
    </location>
</feature>
<dbReference type="Pfam" id="PF10613">
    <property type="entry name" value="Lig_chan-Glu_bd"/>
    <property type="match status" value="1"/>
</dbReference>
<evidence type="ECO:0000256" key="14">
    <source>
        <dbReference type="ARBA" id="ARBA00034104"/>
    </source>
</evidence>
<evidence type="ECO:0000313" key="22">
    <source>
        <dbReference type="EMBL" id="PAA55946.1"/>
    </source>
</evidence>
<dbReference type="FunFam" id="1.10.287.70:FF:000010">
    <property type="entry name" value="Putative glutamate receptor ionotropic kainate 1"/>
    <property type="match status" value="1"/>
</dbReference>
<evidence type="ECO:0000256" key="18">
    <source>
        <dbReference type="SAM" id="MobiDB-lite"/>
    </source>
</evidence>
<feature type="disulfide bond" evidence="17">
    <location>
        <begin position="812"/>
        <end position="870"/>
    </location>
</feature>
<dbReference type="InterPro" id="IPR001320">
    <property type="entry name" value="Iontro_rcpt_C"/>
</dbReference>
<dbReference type="InterPro" id="IPR015683">
    <property type="entry name" value="Ionotropic_Glu_rcpt"/>
</dbReference>
<evidence type="ECO:0000259" key="21">
    <source>
        <dbReference type="SMART" id="SM00918"/>
    </source>
</evidence>
<dbReference type="AlphaFoldDB" id="A0A267E3D8"/>
<sequence>FSLRHSLAGNRTSAFEAISSATETGRSLSVARVGRSSTDASYDKYLMRMRLAELLLLCLATAFSSCLTAALGLKTEDDKVFRVGAVLESGDTVLEIALRRAVEVANGVLDRSKNLHGYRLVPDIRRISDSDSFNASLEVCSLLETGVVAIVGPTSGQASEQVRSVCEYFAVPHIETNWNYRLPRPNHYTVNLSPHFETYSQALSDYIKTMVPATRTAVIYDDPDSLLKFEGLLNAADSPVLVRQWAKRSGTYKYVMKELRAARISRFLVDIPVKKLVRFMIIAKEMNMTSEYNSYIFTAWDVNRVDLSDFQVIRGSNFSTLTLLPSVPPDAKYDRGPIVEQMRNEIYRAEREKRDYSSLLFNMLPTAAATLFDSIMLLASGLNQLTTSQVVRPQRLSCQAPRQEMWTAGPSLLNFMRSMPGDIAQQTLTGPVTFDGDWKRVNFSLYAYELTASGFSELGKWHSLDGFNLTKRFEDTKEEYIKILQNRTLRVTTVADAPFVKIKETDEKGVPLPHPSAWDGFCIDMLNLIAQQVGFNYTVHLVKDGNYGAVNGSNEDGRETWNGMIGELINHEADLAIASLTITYERERVIDFTTPYMSLGLSIMFKRPEKSKPHLFSFLQPLSVPVWGYMLAAYVIVSFVLFVVARVSPYEWQNPHPCEPDNNEVENQFSLLNSLWFNAGSLMQQGSEISPRALSTRLISGIWWFFTLIMISSYTANLAAFLTVERMQSPIESAEDLAKQTKIKYGTLYGGSTYQFFKRAKIEVFRKMWNYMSKRPEVFVNRTGDGIARVKQGGYAFILESTMNEYYAERNCDLMRVGGLLDSKGYGIGLPTGSPYRDALSEAILKFQKEQDLENLRRKWWREMDIQTRCEDVAPDSQGPAGLGIDQVAGVYVVLAIGTAVGVLVMAMEFGLKFMKRADEDRQPLATEFIQELKFAISCFGSSTRPANHLADRARQLRSQTGSGRERQAMRLASSVDASMDDGVFPSPPFEEAAAAAADARLPSQPRNGGGRRRQGGYEMALQTPPSARRSQQQPPPPPPPPLQQQQSFEFGGAQFALASDSPSAMQVRMAGPRRAGSSYRDQFPN</sequence>
<dbReference type="GO" id="GO:0015276">
    <property type="term" value="F:ligand-gated monoatomic ion channel activity"/>
    <property type="evidence" value="ECO:0007669"/>
    <property type="project" value="InterPro"/>
</dbReference>
<evidence type="ECO:0008006" key="24">
    <source>
        <dbReference type="Google" id="ProtNLM"/>
    </source>
</evidence>
<keyword evidence="5 19" id="KW-1133">Transmembrane helix</keyword>
<dbReference type="PRINTS" id="PR00177">
    <property type="entry name" value="NMDARECEPTOR"/>
</dbReference>
<feature type="domain" description="Ionotropic glutamate receptor C-terminal" evidence="20">
    <location>
        <begin position="488"/>
        <end position="863"/>
    </location>
</feature>
<dbReference type="SMART" id="SM00918">
    <property type="entry name" value="Lig_chan-Glu_bd"/>
    <property type="match status" value="1"/>
</dbReference>
<evidence type="ECO:0000256" key="11">
    <source>
        <dbReference type="ARBA" id="ARBA00023257"/>
    </source>
</evidence>
<feature type="non-terminal residue" evidence="22">
    <location>
        <position position="1"/>
    </location>
</feature>
<evidence type="ECO:0000256" key="7">
    <source>
        <dbReference type="ARBA" id="ARBA00023065"/>
    </source>
</evidence>
<dbReference type="SUPFAM" id="SSF53850">
    <property type="entry name" value="Periplasmic binding protein-like II"/>
    <property type="match status" value="1"/>
</dbReference>
<dbReference type="InterPro" id="IPR001508">
    <property type="entry name" value="Iono_Glu_rcpt_met"/>
</dbReference>
<keyword evidence="10" id="KW-0325">Glycoprotein</keyword>
<organism evidence="22 23">
    <name type="scientific">Macrostomum lignano</name>
    <dbReference type="NCBI Taxonomy" id="282301"/>
    <lineage>
        <taxon>Eukaryota</taxon>
        <taxon>Metazoa</taxon>
        <taxon>Spiralia</taxon>
        <taxon>Lophotrochozoa</taxon>
        <taxon>Platyhelminthes</taxon>
        <taxon>Rhabditophora</taxon>
        <taxon>Macrostomorpha</taxon>
        <taxon>Macrostomida</taxon>
        <taxon>Macrostomidae</taxon>
        <taxon>Macrostomum</taxon>
    </lineage>
</organism>
<keyword evidence="3 19" id="KW-0812">Transmembrane</keyword>
<evidence type="ECO:0000256" key="2">
    <source>
        <dbReference type="ARBA" id="ARBA00022475"/>
    </source>
</evidence>
<dbReference type="SMART" id="SM00079">
    <property type="entry name" value="PBPe"/>
    <property type="match status" value="1"/>
</dbReference>
<keyword evidence="13" id="KW-0407">Ion channel</keyword>
<protein>
    <recommendedName>
        <fullName evidence="24">Glutamate receptor</fullName>
    </recommendedName>
</protein>
<dbReference type="InterPro" id="IPR019594">
    <property type="entry name" value="Glu/Gly-bd"/>
</dbReference>
<evidence type="ECO:0000256" key="1">
    <source>
        <dbReference type="ARBA" id="ARBA00022448"/>
    </source>
</evidence>
<feature type="transmembrane region" description="Helical" evidence="19">
    <location>
        <begin position="889"/>
        <end position="912"/>
    </location>
</feature>
<feature type="binding site" evidence="15">
    <location>
        <position position="752"/>
    </location>
    <ligand>
        <name>L-glutamate</name>
        <dbReference type="ChEBI" id="CHEBI:29985"/>
    </ligand>
</feature>
<dbReference type="FunFam" id="3.40.190.10:FF:000060">
    <property type="entry name" value="Glutamate receptor ionotropic, kainate 1"/>
    <property type="match status" value="1"/>
</dbReference>
<comment type="caution">
    <text evidence="22">The sequence shown here is derived from an EMBL/GenBank/DDBJ whole genome shotgun (WGS) entry which is preliminary data.</text>
</comment>
<evidence type="ECO:0000256" key="17">
    <source>
        <dbReference type="PIRSR" id="PIRSR601508-3"/>
    </source>
</evidence>
<dbReference type="Gene3D" id="3.40.190.10">
    <property type="entry name" value="Periplasmic binding protein-like II"/>
    <property type="match status" value="2"/>
</dbReference>
<keyword evidence="23" id="KW-1185">Reference proteome</keyword>
<keyword evidence="8 19" id="KW-0472">Membrane</keyword>
<dbReference type="GO" id="GO:0045211">
    <property type="term" value="C:postsynaptic membrane"/>
    <property type="evidence" value="ECO:0007669"/>
    <property type="project" value="UniProtKB-SubCell"/>
</dbReference>
<evidence type="ECO:0000256" key="16">
    <source>
        <dbReference type="PIRSR" id="PIRSR601508-2"/>
    </source>
</evidence>
<keyword evidence="4" id="KW-0732">Signal</keyword>
<keyword evidence="12" id="KW-1071">Ligand-gated ion channel</keyword>
<name>A0A267E3D8_9PLAT</name>
<reference evidence="22 23" key="1">
    <citation type="submission" date="2017-06" db="EMBL/GenBank/DDBJ databases">
        <title>A platform for efficient transgenesis in Macrostomum lignano, a flatworm model organism for stem cell research.</title>
        <authorList>
            <person name="Berezikov E."/>
        </authorList>
    </citation>
    <scope>NUCLEOTIDE SEQUENCE [LARGE SCALE GENOMIC DNA]</scope>
    <source>
        <strain evidence="22">DV1</strain>
        <tissue evidence="22">Whole organism</tissue>
    </source>
</reference>
<dbReference type="Gene3D" id="3.40.50.2300">
    <property type="match status" value="2"/>
</dbReference>